<protein>
    <submittedName>
        <fullName evidence="1">Uncharacterized protein</fullName>
    </submittedName>
</protein>
<keyword evidence="2" id="KW-1185">Reference proteome</keyword>
<comment type="caution">
    <text evidence="1">The sequence shown here is derived from an EMBL/GenBank/DDBJ whole genome shotgun (WGS) entry which is preliminary data.</text>
</comment>
<gene>
    <name evidence="1" type="ORF">MENTE1834_LOCUS34641</name>
</gene>
<sequence length="75" mass="8930">MFSKRRRVPKSLDFFIKILNEGTKLLPSWFFIDSFLIIEMTKTMPVLGQLSFEDKVYKWNKFISVLYILGAKNSY</sequence>
<reference evidence="1" key="1">
    <citation type="submission" date="2023-11" db="EMBL/GenBank/DDBJ databases">
        <authorList>
            <person name="Poullet M."/>
        </authorList>
    </citation>
    <scope>NUCLEOTIDE SEQUENCE</scope>
    <source>
        <strain evidence="1">E1834</strain>
    </source>
</reference>
<dbReference type="Proteomes" id="UP001497535">
    <property type="component" value="Unassembled WGS sequence"/>
</dbReference>
<evidence type="ECO:0000313" key="2">
    <source>
        <dbReference type="Proteomes" id="UP001497535"/>
    </source>
</evidence>
<organism evidence="1 2">
    <name type="scientific">Meloidogyne enterolobii</name>
    <name type="common">Root-knot nematode worm</name>
    <name type="synonym">Meloidogyne mayaguensis</name>
    <dbReference type="NCBI Taxonomy" id="390850"/>
    <lineage>
        <taxon>Eukaryota</taxon>
        <taxon>Metazoa</taxon>
        <taxon>Ecdysozoa</taxon>
        <taxon>Nematoda</taxon>
        <taxon>Chromadorea</taxon>
        <taxon>Rhabditida</taxon>
        <taxon>Tylenchina</taxon>
        <taxon>Tylenchomorpha</taxon>
        <taxon>Tylenchoidea</taxon>
        <taxon>Meloidogynidae</taxon>
        <taxon>Meloidogyninae</taxon>
        <taxon>Meloidogyne</taxon>
    </lineage>
</organism>
<name>A0ACB1AAB0_MELEN</name>
<proteinExistence type="predicted"/>
<evidence type="ECO:0000313" key="1">
    <source>
        <dbReference type="EMBL" id="CAK5087113.1"/>
    </source>
</evidence>
<dbReference type="EMBL" id="CAVMJV010000062">
    <property type="protein sequence ID" value="CAK5087113.1"/>
    <property type="molecule type" value="Genomic_DNA"/>
</dbReference>
<accession>A0ACB1AAB0</accession>